<dbReference type="KEGG" id="slim:SCL_0312"/>
<dbReference type="InterPro" id="IPR036737">
    <property type="entry name" value="OmpA-like_sf"/>
</dbReference>
<feature type="domain" description="OmpA-like" evidence="7">
    <location>
        <begin position="94"/>
        <end position="210"/>
    </location>
</feature>
<gene>
    <name evidence="8" type="ORF">SCL_0312</name>
</gene>
<name>A0A1B4XCT4_9GAMM</name>
<dbReference type="InterPro" id="IPR006665">
    <property type="entry name" value="OmpA-like"/>
</dbReference>
<comment type="subcellular location">
    <subcellularLocation>
        <location evidence="1">Cell outer membrane</location>
    </subcellularLocation>
</comment>
<evidence type="ECO:0000256" key="1">
    <source>
        <dbReference type="ARBA" id="ARBA00004442"/>
    </source>
</evidence>
<feature type="region of interest" description="Disordered" evidence="5">
    <location>
        <begin position="173"/>
        <end position="214"/>
    </location>
</feature>
<dbReference type="PROSITE" id="PS01068">
    <property type="entry name" value="OMPA_1"/>
    <property type="match status" value="1"/>
</dbReference>
<dbReference type="InParanoid" id="A0A1B4XCT4"/>
<dbReference type="InterPro" id="IPR050330">
    <property type="entry name" value="Bact_OuterMem_StrucFunc"/>
</dbReference>
<dbReference type="CDD" id="cd07185">
    <property type="entry name" value="OmpA_C-like"/>
    <property type="match status" value="1"/>
</dbReference>
<dbReference type="PRINTS" id="PR01021">
    <property type="entry name" value="OMPADOMAIN"/>
</dbReference>
<dbReference type="AlphaFoldDB" id="A0A1B4XCT4"/>
<dbReference type="Pfam" id="PF00691">
    <property type="entry name" value="OmpA"/>
    <property type="match status" value="1"/>
</dbReference>
<evidence type="ECO:0000256" key="6">
    <source>
        <dbReference type="SAM" id="SignalP"/>
    </source>
</evidence>
<keyword evidence="3" id="KW-0998">Cell outer membrane</keyword>
<keyword evidence="6" id="KW-0732">Signal</keyword>
<evidence type="ECO:0000259" key="7">
    <source>
        <dbReference type="PROSITE" id="PS51123"/>
    </source>
</evidence>
<dbReference type="Gene3D" id="3.30.1330.60">
    <property type="entry name" value="OmpA-like domain"/>
    <property type="match status" value="1"/>
</dbReference>
<sequence>MKKTLPLAILTAAVSLAGQSALAHPVGQATPGYVGDSRGMLVTDSSGNCVRTSSWAPALATEACDASLVKKAAPAPAPAKAEPAPAPKPAPQPVAEKVSLTAGALFDVNKADLKPAGKSELDALAAKLKGAQVEQITVTGHTDSSGSKQLNQSLSERRADAVKAYLVSKGLDGSRIDAKGAGDTQPVASNKTADGRAQNRRVEIDIRAQRTTSN</sequence>
<dbReference type="OrthoDB" id="9805832at2"/>
<dbReference type="FunCoup" id="A0A1B4XCT4">
    <property type="interactions" value="51"/>
</dbReference>
<dbReference type="SUPFAM" id="SSF103088">
    <property type="entry name" value="OmpA-like"/>
    <property type="match status" value="1"/>
</dbReference>
<protein>
    <submittedName>
        <fullName evidence="8">Membrane protein</fullName>
    </submittedName>
</protein>
<dbReference type="InterPro" id="IPR006664">
    <property type="entry name" value="OMP_bac"/>
</dbReference>
<dbReference type="GO" id="GO:0009279">
    <property type="term" value="C:cell outer membrane"/>
    <property type="evidence" value="ECO:0007669"/>
    <property type="project" value="UniProtKB-SubCell"/>
</dbReference>
<evidence type="ECO:0000256" key="5">
    <source>
        <dbReference type="SAM" id="MobiDB-lite"/>
    </source>
</evidence>
<evidence type="ECO:0000256" key="4">
    <source>
        <dbReference type="PROSITE-ProRule" id="PRU00473"/>
    </source>
</evidence>
<evidence type="ECO:0000256" key="2">
    <source>
        <dbReference type="ARBA" id="ARBA00023136"/>
    </source>
</evidence>
<dbReference type="InterPro" id="IPR006690">
    <property type="entry name" value="OMPA-like_CS"/>
</dbReference>
<dbReference type="EMBL" id="AP014879">
    <property type="protein sequence ID" value="BAV32634.1"/>
    <property type="molecule type" value="Genomic_DNA"/>
</dbReference>
<proteinExistence type="predicted"/>
<evidence type="ECO:0000313" key="8">
    <source>
        <dbReference type="EMBL" id="BAV32634.1"/>
    </source>
</evidence>
<dbReference type="PRINTS" id="PR01023">
    <property type="entry name" value="NAFLGMOTY"/>
</dbReference>
<accession>A0A1B4XCT4</accession>
<dbReference type="PANTHER" id="PTHR30329">
    <property type="entry name" value="STATOR ELEMENT OF FLAGELLAR MOTOR COMPLEX"/>
    <property type="match status" value="1"/>
</dbReference>
<feature type="chain" id="PRO_5008572416" evidence="6">
    <location>
        <begin position="24"/>
        <end position="214"/>
    </location>
</feature>
<evidence type="ECO:0000256" key="3">
    <source>
        <dbReference type="ARBA" id="ARBA00023237"/>
    </source>
</evidence>
<keyword evidence="2 4" id="KW-0472">Membrane</keyword>
<dbReference type="PANTHER" id="PTHR30329:SF21">
    <property type="entry name" value="LIPOPROTEIN YIAD-RELATED"/>
    <property type="match status" value="1"/>
</dbReference>
<feature type="region of interest" description="Disordered" evidence="5">
    <location>
        <begin position="75"/>
        <end position="94"/>
    </location>
</feature>
<dbReference type="Proteomes" id="UP000243180">
    <property type="component" value="Chromosome"/>
</dbReference>
<evidence type="ECO:0000313" key="9">
    <source>
        <dbReference type="Proteomes" id="UP000243180"/>
    </source>
</evidence>
<dbReference type="PROSITE" id="PS51123">
    <property type="entry name" value="OMPA_2"/>
    <property type="match status" value="1"/>
</dbReference>
<organism evidence="8 9">
    <name type="scientific">Sulfuricaulis limicola</name>
    <dbReference type="NCBI Taxonomy" id="1620215"/>
    <lineage>
        <taxon>Bacteria</taxon>
        <taxon>Pseudomonadati</taxon>
        <taxon>Pseudomonadota</taxon>
        <taxon>Gammaproteobacteria</taxon>
        <taxon>Acidiferrobacterales</taxon>
        <taxon>Acidiferrobacteraceae</taxon>
        <taxon>Sulfuricaulis</taxon>
    </lineage>
</organism>
<keyword evidence="9" id="KW-1185">Reference proteome</keyword>
<reference evidence="8 9" key="1">
    <citation type="submission" date="2015-05" db="EMBL/GenBank/DDBJ databases">
        <title>Complete genome sequence of a sulfur-oxidizing gammaproteobacterium strain HA5.</title>
        <authorList>
            <person name="Miura A."/>
            <person name="Kojima H."/>
            <person name="Fukui M."/>
        </authorList>
    </citation>
    <scope>NUCLEOTIDE SEQUENCE [LARGE SCALE GENOMIC DNA]</scope>
    <source>
        <strain evidence="8 9">HA5</strain>
    </source>
</reference>
<dbReference type="RefSeq" id="WP_096359330.1">
    <property type="nucleotide sequence ID" value="NZ_AP014879.1"/>
</dbReference>
<feature type="signal peptide" evidence="6">
    <location>
        <begin position="1"/>
        <end position="23"/>
    </location>
</feature>